<keyword evidence="3" id="KW-0378">Hydrolase</keyword>
<dbReference type="InterPro" id="IPR006311">
    <property type="entry name" value="TAT_signal"/>
</dbReference>
<dbReference type="Gene3D" id="3.40.50.1820">
    <property type="entry name" value="alpha/beta hydrolase"/>
    <property type="match status" value="1"/>
</dbReference>
<dbReference type="InterPro" id="IPR000073">
    <property type="entry name" value="AB_hydrolase_1"/>
</dbReference>
<dbReference type="InterPro" id="IPR053145">
    <property type="entry name" value="AB_hydrolase_Est10"/>
</dbReference>
<dbReference type="EMBL" id="JBHSXN010000001">
    <property type="protein sequence ID" value="MFC6951534.1"/>
    <property type="molecule type" value="Genomic_DNA"/>
</dbReference>
<proteinExistence type="predicted"/>
<dbReference type="RefSeq" id="WP_336348564.1">
    <property type="nucleotide sequence ID" value="NZ_JAZAQL010000001.1"/>
</dbReference>
<dbReference type="Gene3D" id="3.10.450.590">
    <property type="match status" value="1"/>
</dbReference>
<feature type="domain" description="AB hydrolase-1" evidence="2">
    <location>
        <begin position="218"/>
        <end position="446"/>
    </location>
</feature>
<evidence type="ECO:0000256" key="1">
    <source>
        <dbReference type="SAM" id="MobiDB-lite"/>
    </source>
</evidence>
<comment type="caution">
    <text evidence="3">The sequence shown here is derived from an EMBL/GenBank/DDBJ whole genome shotgun (WGS) entry which is preliminary data.</text>
</comment>
<dbReference type="SUPFAM" id="SSF53474">
    <property type="entry name" value="alpha/beta-Hydrolases"/>
    <property type="match status" value="1"/>
</dbReference>
<dbReference type="Proteomes" id="UP001596395">
    <property type="component" value="Unassembled WGS sequence"/>
</dbReference>
<dbReference type="Pfam" id="PF12697">
    <property type="entry name" value="Abhydrolase_6"/>
    <property type="match status" value="1"/>
</dbReference>
<feature type="compositionally biased region" description="Low complexity" evidence="1">
    <location>
        <begin position="26"/>
        <end position="57"/>
    </location>
</feature>
<name>A0ABD5VDB7_9EURY</name>
<dbReference type="GO" id="GO:0016787">
    <property type="term" value="F:hydrolase activity"/>
    <property type="evidence" value="ECO:0007669"/>
    <property type="project" value="UniProtKB-KW"/>
</dbReference>
<evidence type="ECO:0000313" key="3">
    <source>
        <dbReference type="EMBL" id="MFC6951534.1"/>
    </source>
</evidence>
<dbReference type="AlphaFoldDB" id="A0ABD5VDB7"/>
<sequence length="480" mass="50119">MSPSDLPRRRVLAGAASVAATALAGCAGDGQPTETSTDATTAPTTVATTEAATATEPTAEETTAEPVTDAERVAIAKRVTEELAGGEFHAVVGRFADQFEGQVSASAIADPWRQFAGDLGAYRGATVAQQGSSQGYPFVALRATFERGVLLVVVTFTGRDLAGLNFRPTDAAYEPPAYVDSEAFVERERTVPSPACDLDATLSLPDAAVDDGETVPGVVLVHGSGPNDRNQSFGPNRPFQDLAWGLASRGVAVLRYDKRTFACDVARSDGLDLDDLTVDDAVAAVDVLRGEDAVGPVAVVGHSLGGMAAPRIATAAETAGMASLAGPAGSLAALIEVQIEYLANVDGAVSDAERDRIEAVDAAVDRIQAGDLGDDEVVLGYHANFWRQLAAYDQTAVAADLDVPRFLAFAGRDYQVPVERERQPWADALADAGNATFRTYATANHLFLPGEGPSTPSEYLQPGNVLEALVDDLAAWTGRL</sequence>
<evidence type="ECO:0000259" key="2">
    <source>
        <dbReference type="Pfam" id="PF12697"/>
    </source>
</evidence>
<dbReference type="InterPro" id="IPR029058">
    <property type="entry name" value="AB_hydrolase_fold"/>
</dbReference>
<dbReference type="PANTHER" id="PTHR43265">
    <property type="entry name" value="ESTERASE ESTD"/>
    <property type="match status" value="1"/>
</dbReference>
<evidence type="ECO:0000313" key="4">
    <source>
        <dbReference type="Proteomes" id="UP001596395"/>
    </source>
</evidence>
<dbReference type="PROSITE" id="PS51318">
    <property type="entry name" value="TAT"/>
    <property type="match status" value="1"/>
</dbReference>
<gene>
    <name evidence="3" type="ORF">ACFQGB_01540</name>
</gene>
<accession>A0ABD5VDB7</accession>
<protein>
    <submittedName>
        <fullName evidence="3">Alpha/beta fold hydrolase</fullName>
    </submittedName>
</protein>
<reference evidence="3 4" key="1">
    <citation type="journal article" date="2019" name="Int. J. Syst. Evol. Microbiol.">
        <title>The Global Catalogue of Microorganisms (GCM) 10K type strain sequencing project: providing services to taxonomists for standard genome sequencing and annotation.</title>
        <authorList>
            <consortium name="The Broad Institute Genomics Platform"/>
            <consortium name="The Broad Institute Genome Sequencing Center for Infectious Disease"/>
            <person name="Wu L."/>
            <person name="Ma J."/>
        </authorList>
    </citation>
    <scope>NUCLEOTIDE SEQUENCE [LARGE SCALE GENOMIC DNA]</scope>
    <source>
        <strain evidence="3 4">GX26</strain>
    </source>
</reference>
<dbReference type="PANTHER" id="PTHR43265:SF1">
    <property type="entry name" value="ESTERASE ESTD"/>
    <property type="match status" value="1"/>
</dbReference>
<keyword evidence="4" id="KW-1185">Reference proteome</keyword>
<organism evidence="3 4">
    <name type="scientific">Halorubellus litoreus</name>
    <dbReference type="NCBI Taxonomy" id="755308"/>
    <lineage>
        <taxon>Archaea</taxon>
        <taxon>Methanobacteriati</taxon>
        <taxon>Methanobacteriota</taxon>
        <taxon>Stenosarchaea group</taxon>
        <taxon>Halobacteria</taxon>
        <taxon>Halobacteriales</taxon>
        <taxon>Halorubellaceae</taxon>
        <taxon>Halorubellus</taxon>
    </lineage>
</organism>
<feature type="region of interest" description="Disordered" evidence="1">
    <location>
        <begin position="26"/>
        <end position="69"/>
    </location>
</feature>